<proteinExistence type="predicted"/>
<feature type="compositionally biased region" description="Polar residues" evidence="1">
    <location>
        <begin position="89"/>
        <end position="98"/>
    </location>
</feature>
<protein>
    <submittedName>
        <fullName evidence="3">Uncharacterized protein</fullName>
    </submittedName>
</protein>
<sequence length="98" mass="11138">MDSKPTPVKADEEGEDGWLARAQQTYAGRQTGAEGQRTLYLKKRLDQKSTLYPLPYTRNKVPKQQSPMRASTDSNANMLRRQTERTEVQTHASSLADR</sequence>
<evidence type="ECO:0000256" key="1">
    <source>
        <dbReference type="SAM" id="MobiDB-lite"/>
    </source>
</evidence>
<accession>A0A7I4XYZ8</accession>
<dbReference type="Proteomes" id="UP000025227">
    <property type="component" value="Unplaced"/>
</dbReference>
<dbReference type="WBParaSite" id="HCON_00025540-00001">
    <property type="protein sequence ID" value="HCON_00025540-00001"/>
    <property type="gene ID" value="HCON_00025540"/>
</dbReference>
<evidence type="ECO:0000313" key="2">
    <source>
        <dbReference type="Proteomes" id="UP000025227"/>
    </source>
</evidence>
<reference evidence="3" key="1">
    <citation type="submission" date="2020-12" db="UniProtKB">
        <authorList>
            <consortium name="WormBaseParasite"/>
        </authorList>
    </citation>
    <scope>IDENTIFICATION</scope>
    <source>
        <strain evidence="3">MHco3</strain>
    </source>
</reference>
<organism evidence="2 3">
    <name type="scientific">Haemonchus contortus</name>
    <name type="common">Barber pole worm</name>
    <dbReference type="NCBI Taxonomy" id="6289"/>
    <lineage>
        <taxon>Eukaryota</taxon>
        <taxon>Metazoa</taxon>
        <taxon>Ecdysozoa</taxon>
        <taxon>Nematoda</taxon>
        <taxon>Chromadorea</taxon>
        <taxon>Rhabditida</taxon>
        <taxon>Rhabditina</taxon>
        <taxon>Rhabditomorpha</taxon>
        <taxon>Strongyloidea</taxon>
        <taxon>Trichostrongylidae</taxon>
        <taxon>Haemonchus</taxon>
    </lineage>
</organism>
<evidence type="ECO:0000313" key="3">
    <source>
        <dbReference type="WBParaSite" id="HCON_00025540-00001"/>
    </source>
</evidence>
<name>A0A7I4XYZ8_HAECO</name>
<keyword evidence="2" id="KW-1185">Reference proteome</keyword>
<feature type="region of interest" description="Disordered" evidence="1">
    <location>
        <begin position="56"/>
        <end position="98"/>
    </location>
</feature>
<feature type="compositionally biased region" description="Polar residues" evidence="1">
    <location>
        <begin position="62"/>
        <end position="77"/>
    </location>
</feature>
<dbReference type="AlphaFoldDB" id="A0A7I4XYZ8"/>